<dbReference type="GeneID" id="8797328"/>
<evidence type="ECO:0000256" key="3">
    <source>
        <dbReference type="PROSITE-ProRule" id="PRU00023"/>
    </source>
</evidence>
<dbReference type="Pfam" id="PF00023">
    <property type="entry name" value="Ank"/>
    <property type="match status" value="1"/>
</dbReference>
<evidence type="ECO:0000256" key="1">
    <source>
        <dbReference type="ARBA" id="ARBA00022737"/>
    </source>
</evidence>
<keyword evidence="2 3" id="KW-0040">ANK repeat</keyword>
<organism evidence="5 6">
    <name type="scientific">Pseudocowpox virus</name>
    <dbReference type="NCBI Taxonomy" id="129726"/>
    <lineage>
        <taxon>Viruses</taxon>
        <taxon>Varidnaviria</taxon>
        <taxon>Bamfordvirae</taxon>
        <taxon>Nucleocytoviricota</taxon>
        <taxon>Pokkesviricetes</taxon>
        <taxon>Chitovirales</taxon>
        <taxon>Poxviridae</taxon>
        <taxon>Chordopoxvirinae</taxon>
        <taxon>Parapoxvirus</taxon>
        <taxon>Parapoxvirus pseudocowpox</taxon>
    </lineage>
</organism>
<dbReference type="SMART" id="SM00248">
    <property type="entry name" value="ANK"/>
    <property type="match status" value="8"/>
</dbReference>
<feature type="transmembrane region" description="Helical" evidence="4">
    <location>
        <begin position="162"/>
        <end position="182"/>
    </location>
</feature>
<dbReference type="PANTHER" id="PTHR24201:SF2">
    <property type="entry name" value="ANKYRIN REPEAT DOMAIN-CONTAINING PROTEIN 42"/>
    <property type="match status" value="1"/>
</dbReference>
<evidence type="ECO:0000256" key="4">
    <source>
        <dbReference type="SAM" id="Phobius"/>
    </source>
</evidence>
<keyword evidence="4" id="KW-1133">Transmembrane helix</keyword>
<reference evidence="5 6" key="1">
    <citation type="journal article" date="2010" name="J. Gen. Virol.">
        <title>The genome of pseudocowpoxvirus: comparison of a reindeer isolate and a reference strain.</title>
        <authorList>
            <person name="Hautaniemi M."/>
            <person name="Ueda N."/>
            <person name="Tuimala J."/>
            <person name="Mercer A.A."/>
            <person name="Lahdenpera J."/>
            <person name="McInnes C.J."/>
        </authorList>
    </citation>
    <scope>NUCLEOTIDE SEQUENCE [LARGE SCALE GENOMIC DNA]</scope>
    <source>
        <strain evidence="5">VR634</strain>
    </source>
</reference>
<dbReference type="KEGG" id="vg:8797209"/>
<keyword evidence="1" id="KW-0677">Repeat</keyword>
<dbReference type="Gene3D" id="1.25.40.20">
    <property type="entry name" value="Ankyrin repeat-containing domain"/>
    <property type="match status" value="4"/>
</dbReference>
<evidence type="ECO:0000313" key="5">
    <source>
        <dbReference type="EMBL" id="ADC53907.1"/>
    </source>
</evidence>
<feature type="repeat" description="ANK" evidence="3">
    <location>
        <begin position="190"/>
        <end position="224"/>
    </location>
</feature>
<accession>D3IZF3</accession>
<sequence>MDEEFERAEREAAGALYLYLEAEERPDVERMARLLRAGADVNFVGPHGYAPLHMLMRCNPVELDAVRLLLAAGADVNAASLCGFTALHSYMCFGTVTPDTLRALMRHGARMGDLERNLNALLEYFNREGFMGGAEAAVIALLVERGARVNAKDDLGRTPLHLYLSGFFVAAPVALALIALGADPNARDAYGRTPLHAFLRSRDVDPATLRALIAAGADPLARDIIRRTALHYHCESFKTRAAVIETLVAAGCDPAGTDLLDNTALHSMAMGSSCRASLMRPLLAAGVSVNARNARLQTPLHLAAVFNPPACARLLAAGADPAIADLDENTPLLGMVRHNCARALRAALPLAPDAPVAGAVNRVNARTPSAATRECVMALALRGALDLLSAESARVHAAAIRACEAEVALLRRTRLGAPPTTLFALLTARPNTLVSAKAARRSMAEVCVYRAALAARMERVRRKSALVERLAALVCPCALPPELVTHILALLTTDELACVMRR</sequence>
<dbReference type="PROSITE" id="PS50297">
    <property type="entry name" value="ANK_REP_REGION"/>
    <property type="match status" value="2"/>
</dbReference>
<proteinExistence type="predicted"/>
<dbReference type="Pfam" id="PF13857">
    <property type="entry name" value="Ank_5"/>
    <property type="match status" value="1"/>
</dbReference>
<dbReference type="RefSeq" id="YP_003457311.1">
    <property type="nucleotide sequence ID" value="NC_013804.1"/>
</dbReference>
<keyword evidence="6" id="KW-1185">Reference proteome</keyword>
<feature type="repeat" description="ANK" evidence="3">
    <location>
        <begin position="47"/>
        <end position="81"/>
    </location>
</feature>
<keyword evidence="4" id="KW-0472">Membrane</keyword>
<evidence type="ECO:0000313" key="6">
    <source>
        <dbReference type="Proteomes" id="UP000117145"/>
    </source>
</evidence>
<dbReference type="RefSeq" id="YP_003457430.1">
    <property type="nucleotide sequence ID" value="NC_013804.1"/>
</dbReference>
<keyword evidence="4" id="KW-0812">Transmembrane</keyword>
<dbReference type="PANTHER" id="PTHR24201">
    <property type="entry name" value="ANK_REP_REGION DOMAIN-CONTAINING PROTEIN"/>
    <property type="match status" value="1"/>
</dbReference>
<dbReference type="InterPro" id="IPR036770">
    <property type="entry name" value="Ankyrin_rpt-contain_sf"/>
</dbReference>
<dbReference type="EMBL" id="GQ329670">
    <property type="protein sequence ID" value="ADC53907.1"/>
    <property type="molecule type" value="Genomic_DNA"/>
</dbReference>
<dbReference type="KEGG" id="vg:8797328"/>
<dbReference type="SUPFAM" id="SSF48403">
    <property type="entry name" value="Ankyrin repeat"/>
    <property type="match status" value="1"/>
</dbReference>
<dbReference type="EMBL" id="GQ329670">
    <property type="protein sequence ID" value="ADC54026.1"/>
    <property type="molecule type" value="Genomic_DNA"/>
</dbReference>
<dbReference type="Proteomes" id="UP000117145">
    <property type="component" value="Segment"/>
</dbReference>
<dbReference type="InterPro" id="IPR002110">
    <property type="entry name" value="Ankyrin_rpt"/>
</dbReference>
<evidence type="ECO:0000256" key="2">
    <source>
        <dbReference type="ARBA" id="ARBA00023043"/>
    </source>
</evidence>
<dbReference type="Pfam" id="PF12796">
    <property type="entry name" value="Ank_2"/>
    <property type="match status" value="1"/>
</dbReference>
<dbReference type="InterPro" id="IPR050776">
    <property type="entry name" value="Ank_Repeat/CDKN_Inhibitor"/>
</dbReference>
<protein>
    <submittedName>
        <fullName evidence="5">Ankyrin/F-box protein</fullName>
    </submittedName>
</protein>
<name>D3IZF3_9POXV</name>
<dbReference type="OrthoDB" id="6892at10239"/>
<dbReference type="PROSITE" id="PS50088">
    <property type="entry name" value="ANK_REPEAT"/>
    <property type="match status" value="3"/>
</dbReference>
<feature type="repeat" description="ANK" evidence="3">
    <location>
        <begin position="155"/>
        <end position="189"/>
    </location>
</feature>
<dbReference type="GeneID" id="8797209"/>